<sequence>MTVAEANWPRRYAKPIALPERLDLLIGPTTGIVHLPRHLKWSGNPTYDLDSPGRIIDLYHTVINEAMSPDDLHAHLNEITLKSLWSYMWLPVAVRRIWEERFPELAELRRLASAA</sequence>
<protein>
    <recommendedName>
        <fullName evidence="3">Transcriptional regulator</fullName>
    </recommendedName>
</protein>
<accession>A0ABP4Z0H7</accession>
<dbReference type="RefSeq" id="WP_344139998.1">
    <property type="nucleotide sequence ID" value="NZ_BAAALT010000284.1"/>
</dbReference>
<organism evidence="1 2">
    <name type="scientific">Luedemannella flava</name>
    <dbReference type="NCBI Taxonomy" id="349316"/>
    <lineage>
        <taxon>Bacteria</taxon>
        <taxon>Bacillati</taxon>
        <taxon>Actinomycetota</taxon>
        <taxon>Actinomycetes</taxon>
        <taxon>Micromonosporales</taxon>
        <taxon>Micromonosporaceae</taxon>
        <taxon>Luedemannella</taxon>
    </lineage>
</organism>
<name>A0ABP4Z0H7_9ACTN</name>
<keyword evidence="2" id="KW-1185">Reference proteome</keyword>
<gene>
    <name evidence="1" type="ORF">GCM10009682_61080</name>
</gene>
<evidence type="ECO:0000313" key="1">
    <source>
        <dbReference type="EMBL" id="GAA1834542.1"/>
    </source>
</evidence>
<evidence type="ECO:0000313" key="2">
    <source>
        <dbReference type="Proteomes" id="UP001500218"/>
    </source>
</evidence>
<dbReference type="Proteomes" id="UP001500218">
    <property type="component" value="Unassembled WGS sequence"/>
</dbReference>
<proteinExistence type="predicted"/>
<dbReference type="EMBL" id="BAAALT010000284">
    <property type="protein sequence ID" value="GAA1834542.1"/>
    <property type="molecule type" value="Genomic_DNA"/>
</dbReference>
<evidence type="ECO:0008006" key="3">
    <source>
        <dbReference type="Google" id="ProtNLM"/>
    </source>
</evidence>
<comment type="caution">
    <text evidence="1">The sequence shown here is derived from an EMBL/GenBank/DDBJ whole genome shotgun (WGS) entry which is preliminary data.</text>
</comment>
<reference evidence="2" key="1">
    <citation type="journal article" date="2019" name="Int. J. Syst. Evol. Microbiol.">
        <title>The Global Catalogue of Microorganisms (GCM) 10K type strain sequencing project: providing services to taxonomists for standard genome sequencing and annotation.</title>
        <authorList>
            <consortium name="The Broad Institute Genomics Platform"/>
            <consortium name="The Broad Institute Genome Sequencing Center for Infectious Disease"/>
            <person name="Wu L."/>
            <person name="Ma J."/>
        </authorList>
    </citation>
    <scope>NUCLEOTIDE SEQUENCE [LARGE SCALE GENOMIC DNA]</scope>
    <source>
        <strain evidence="2">JCM 13250</strain>
    </source>
</reference>